<gene>
    <name evidence="1" type="ORF">P3T76_012073</name>
</gene>
<reference evidence="1" key="1">
    <citation type="submission" date="2023-08" db="EMBL/GenBank/DDBJ databases">
        <title>Reference Genome Resource for the Citrus Pathogen Phytophthora citrophthora.</title>
        <authorList>
            <person name="Moller H."/>
            <person name="Coetzee B."/>
            <person name="Rose L.J."/>
            <person name="Van Niekerk J.M."/>
        </authorList>
    </citation>
    <scope>NUCLEOTIDE SEQUENCE</scope>
    <source>
        <strain evidence="1">STE-U-9442</strain>
    </source>
</reference>
<dbReference type="EMBL" id="JASMQC010000029">
    <property type="protein sequence ID" value="KAK1932489.1"/>
    <property type="molecule type" value="Genomic_DNA"/>
</dbReference>
<name>A0AAD9G667_9STRA</name>
<sequence length="119" mass="13735">MAGVLTRVPNPFDWRSYVGGCGFFTQKVAFTQHVANSIGAHNMLRVFNVLRCSVLYILWLHHNDCMMNGAEPNQMYIISRAQSHVTLHLDRLRAAGNPRLQGLCRRWRRDHGRRGAYRV</sequence>
<dbReference type="AlphaFoldDB" id="A0AAD9G667"/>
<protein>
    <submittedName>
        <fullName evidence="1">Uncharacterized protein</fullName>
    </submittedName>
</protein>
<accession>A0AAD9G667</accession>
<proteinExistence type="predicted"/>
<organism evidence="1 2">
    <name type="scientific">Phytophthora citrophthora</name>
    <dbReference type="NCBI Taxonomy" id="4793"/>
    <lineage>
        <taxon>Eukaryota</taxon>
        <taxon>Sar</taxon>
        <taxon>Stramenopiles</taxon>
        <taxon>Oomycota</taxon>
        <taxon>Peronosporomycetes</taxon>
        <taxon>Peronosporales</taxon>
        <taxon>Peronosporaceae</taxon>
        <taxon>Phytophthora</taxon>
    </lineage>
</organism>
<comment type="caution">
    <text evidence="1">The sequence shown here is derived from an EMBL/GenBank/DDBJ whole genome shotgun (WGS) entry which is preliminary data.</text>
</comment>
<evidence type="ECO:0000313" key="1">
    <source>
        <dbReference type="EMBL" id="KAK1932489.1"/>
    </source>
</evidence>
<dbReference type="Proteomes" id="UP001259832">
    <property type="component" value="Unassembled WGS sequence"/>
</dbReference>
<keyword evidence="2" id="KW-1185">Reference proteome</keyword>
<evidence type="ECO:0000313" key="2">
    <source>
        <dbReference type="Proteomes" id="UP001259832"/>
    </source>
</evidence>